<accession>A0A0M0JL25</accession>
<reference evidence="2" key="1">
    <citation type="journal article" date="2015" name="PLoS Genet.">
        <title>Genome Sequence and Transcriptome Analyses of Chrysochromulina tobin: Metabolic Tools for Enhanced Algal Fitness in the Prominent Order Prymnesiales (Haptophyceae).</title>
        <authorList>
            <person name="Hovde B.T."/>
            <person name="Deodato C.R."/>
            <person name="Hunsperger H.M."/>
            <person name="Ryken S.A."/>
            <person name="Yost W."/>
            <person name="Jha R.K."/>
            <person name="Patterson J."/>
            <person name="Monnat R.J. Jr."/>
            <person name="Barlow S.B."/>
            <person name="Starkenburg S.R."/>
            <person name="Cattolico R.A."/>
        </authorList>
    </citation>
    <scope>NUCLEOTIDE SEQUENCE</scope>
    <source>
        <strain evidence="2">CCMP291</strain>
    </source>
</reference>
<keyword evidence="2" id="KW-1185">Reference proteome</keyword>
<organism evidence="1 2">
    <name type="scientific">Chrysochromulina tobinii</name>
    <dbReference type="NCBI Taxonomy" id="1460289"/>
    <lineage>
        <taxon>Eukaryota</taxon>
        <taxon>Haptista</taxon>
        <taxon>Haptophyta</taxon>
        <taxon>Prymnesiophyceae</taxon>
        <taxon>Prymnesiales</taxon>
        <taxon>Chrysochromulinaceae</taxon>
        <taxon>Chrysochromulina</taxon>
    </lineage>
</organism>
<proteinExistence type="predicted"/>
<protein>
    <submittedName>
        <fullName evidence="1">Uncharacterized protein</fullName>
    </submittedName>
</protein>
<dbReference type="Proteomes" id="UP000037460">
    <property type="component" value="Unassembled WGS sequence"/>
</dbReference>
<evidence type="ECO:0000313" key="1">
    <source>
        <dbReference type="EMBL" id="KOO27012.1"/>
    </source>
</evidence>
<evidence type="ECO:0000313" key="2">
    <source>
        <dbReference type="Proteomes" id="UP000037460"/>
    </source>
</evidence>
<feature type="non-terminal residue" evidence="1">
    <location>
        <position position="56"/>
    </location>
</feature>
<name>A0A0M0JL25_9EUKA</name>
<comment type="caution">
    <text evidence="1">The sequence shown here is derived from an EMBL/GenBank/DDBJ whole genome shotgun (WGS) entry which is preliminary data.</text>
</comment>
<sequence>MQFEVIRGHQEAIKRPSEAIRGNQWPSDAIRGHPIQSDTIRYNRMQFDARAVIRGH</sequence>
<gene>
    <name evidence="1" type="ORF">Ctob_002465</name>
</gene>
<dbReference type="AlphaFoldDB" id="A0A0M0JL25"/>
<dbReference type="EMBL" id="JWZX01002775">
    <property type="protein sequence ID" value="KOO27012.1"/>
    <property type="molecule type" value="Genomic_DNA"/>
</dbReference>